<feature type="repeat" description="PPR" evidence="2">
    <location>
        <begin position="202"/>
        <end position="236"/>
    </location>
</feature>
<dbReference type="PANTHER" id="PTHR47926">
    <property type="entry name" value="PENTATRICOPEPTIDE REPEAT-CONTAINING PROTEIN"/>
    <property type="match status" value="1"/>
</dbReference>
<keyword evidence="4" id="KW-1185">Reference proteome</keyword>
<dbReference type="FunFam" id="1.25.40.10:FF:000470">
    <property type="entry name" value="Pentatricopeptide repeat-containing protein At5g66520"/>
    <property type="match status" value="1"/>
</dbReference>
<dbReference type="STRING" id="429701.A0A2G9GUJ2"/>
<dbReference type="EMBL" id="NKXS01003657">
    <property type="protein sequence ID" value="PIN08957.1"/>
    <property type="molecule type" value="Genomic_DNA"/>
</dbReference>
<feature type="repeat" description="PPR" evidence="2">
    <location>
        <begin position="435"/>
        <end position="469"/>
    </location>
</feature>
<dbReference type="InterPro" id="IPR046848">
    <property type="entry name" value="E_motif"/>
</dbReference>
<dbReference type="Proteomes" id="UP000231279">
    <property type="component" value="Unassembled WGS sequence"/>
</dbReference>
<dbReference type="InterPro" id="IPR011990">
    <property type="entry name" value="TPR-like_helical_dom_sf"/>
</dbReference>
<evidence type="ECO:0000313" key="4">
    <source>
        <dbReference type="Proteomes" id="UP000231279"/>
    </source>
</evidence>
<evidence type="ECO:0000256" key="2">
    <source>
        <dbReference type="PROSITE-ProRule" id="PRU00708"/>
    </source>
</evidence>
<dbReference type="FunFam" id="1.25.40.10:FF:000348">
    <property type="entry name" value="Pentatricopeptide repeat-containing protein chloroplastic"/>
    <property type="match status" value="1"/>
</dbReference>
<dbReference type="Pfam" id="PF13041">
    <property type="entry name" value="PPR_2"/>
    <property type="match status" value="3"/>
</dbReference>
<dbReference type="NCBIfam" id="TIGR00756">
    <property type="entry name" value="PPR"/>
    <property type="match status" value="6"/>
</dbReference>
<feature type="repeat" description="PPR" evidence="2">
    <location>
        <begin position="470"/>
        <end position="504"/>
    </location>
</feature>
<dbReference type="GO" id="GO:0003723">
    <property type="term" value="F:RNA binding"/>
    <property type="evidence" value="ECO:0007669"/>
    <property type="project" value="InterPro"/>
</dbReference>
<dbReference type="Pfam" id="PF20431">
    <property type="entry name" value="E_motif"/>
    <property type="match status" value="1"/>
</dbReference>
<dbReference type="FunFam" id="1.25.40.10:FF:000090">
    <property type="entry name" value="Pentatricopeptide repeat-containing protein, chloroplastic"/>
    <property type="match status" value="1"/>
</dbReference>
<keyword evidence="1" id="KW-0677">Repeat</keyword>
<gene>
    <name evidence="3" type="ORF">CDL12_18460</name>
</gene>
<organism evidence="3 4">
    <name type="scientific">Handroanthus impetiginosus</name>
    <dbReference type="NCBI Taxonomy" id="429701"/>
    <lineage>
        <taxon>Eukaryota</taxon>
        <taxon>Viridiplantae</taxon>
        <taxon>Streptophyta</taxon>
        <taxon>Embryophyta</taxon>
        <taxon>Tracheophyta</taxon>
        <taxon>Spermatophyta</taxon>
        <taxon>Magnoliopsida</taxon>
        <taxon>eudicotyledons</taxon>
        <taxon>Gunneridae</taxon>
        <taxon>Pentapetalae</taxon>
        <taxon>asterids</taxon>
        <taxon>lamiids</taxon>
        <taxon>Lamiales</taxon>
        <taxon>Bignoniaceae</taxon>
        <taxon>Crescentiina</taxon>
        <taxon>Tabebuia alliance</taxon>
        <taxon>Handroanthus</taxon>
    </lineage>
</organism>
<name>A0A2G9GUJ2_9LAMI</name>
<dbReference type="Gene3D" id="1.25.40.10">
    <property type="entry name" value="Tetratricopeptide repeat domain"/>
    <property type="match status" value="5"/>
</dbReference>
<accession>A0A2G9GUJ2</accession>
<dbReference type="GO" id="GO:0009451">
    <property type="term" value="P:RNA modification"/>
    <property type="evidence" value="ECO:0007669"/>
    <property type="project" value="InterPro"/>
</dbReference>
<feature type="repeat" description="PPR" evidence="2">
    <location>
        <begin position="100"/>
        <end position="134"/>
    </location>
</feature>
<sequence length="665" mass="74957">MLKFLKPLKNISPYKLLLPLFIHASATLNPTSSSVQEIFHCFVEKCSSMSQLKTLHAQIILRGLTDDAITLSRLISFCALSPFGDLQYAHNLFDKTPQPNRHMYNTLIRASSGGQNSDKAIFLYQKMVCSGIFPNEFTFPFILKACAFQKAYLEGVLVHLHAIKLGFSESHICVQNGFINFYVGCAKIDCARKVFNFMEFKTSVSWNSMIGGYAKMGWWEEAFFLFGCMREGGLELDGHTFVHLLSVCSRIHNVELGRSVHWFIEINGVSVDIFVQNALLDMYAKCGQLQMAEAVFARMIDKNVVSWTSMVTAYAKQGFVELAERIFNQMPVKNVVSWNSMISCYLQNGYHKESLDLFYRMCGSGMVPDEATIVSVLSACGQLSDLVTGKKLHEYLYAKNLQPTVTVCNALVDMYAKCSSAEAALEVFLNMPQKNIVSWNTIINALAVHGFGYRAIGLFQKMEAGGIQPDAVTFSGLLSACCHCGLVEIGRYLFTKMDRVYKIPYDIEHYACMIDILGRGGLLKDALELVGKMEMKPDIVIWGTLLGACRIHRNVPIAKLILKQLLEMEPYTGGLYVLMSNIFCEAQQWDEMRKVRKLMKDNCVRKSDAFSSIEVNGCVSDFMVDDKKHEVSDLIYTLLDQLKNHLMSESDLHRLKEELLDAVEI</sequence>
<dbReference type="OrthoDB" id="185373at2759"/>
<protein>
    <submittedName>
        <fullName evidence="3">Uncharacterized protein</fullName>
    </submittedName>
</protein>
<reference evidence="4" key="1">
    <citation type="journal article" date="2018" name="Gigascience">
        <title>Genome assembly of the Pink Ipe (Handroanthus impetiginosus, Bignoniaceae), a highly valued, ecologically keystone Neotropical timber forest tree.</title>
        <authorList>
            <person name="Silva-Junior O.B."/>
            <person name="Grattapaglia D."/>
            <person name="Novaes E."/>
            <person name="Collevatti R.G."/>
        </authorList>
    </citation>
    <scope>NUCLEOTIDE SEQUENCE [LARGE SCALE GENOMIC DNA]</scope>
    <source>
        <strain evidence="4">cv. UFG-1</strain>
    </source>
</reference>
<comment type="caution">
    <text evidence="3">The sequence shown here is derived from an EMBL/GenBank/DDBJ whole genome shotgun (WGS) entry which is preliminary data.</text>
</comment>
<evidence type="ECO:0000256" key="1">
    <source>
        <dbReference type="ARBA" id="ARBA00022737"/>
    </source>
</evidence>
<dbReference type="InterPro" id="IPR002885">
    <property type="entry name" value="PPR_rpt"/>
</dbReference>
<evidence type="ECO:0000313" key="3">
    <source>
        <dbReference type="EMBL" id="PIN08957.1"/>
    </source>
</evidence>
<feature type="repeat" description="PPR" evidence="2">
    <location>
        <begin position="272"/>
        <end position="306"/>
    </location>
</feature>
<proteinExistence type="predicted"/>
<feature type="repeat" description="PPR" evidence="2">
    <location>
        <begin position="334"/>
        <end position="368"/>
    </location>
</feature>
<dbReference type="AlphaFoldDB" id="A0A2G9GUJ2"/>
<dbReference type="PANTHER" id="PTHR47926:SF528">
    <property type="entry name" value="PENTATRICOPEPTIDE REPEAT-CONTAINING PROTEIN"/>
    <property type="match status" value="1"/>
</dbReference>
<dbReference type="InterPro" id="IPR046960">
    <property type="entry name" value="PPR_At4g14850-like_plant"/>
</dbReference>
<dbReference type="PROSITE" id="PS51375">
    <property type="entry name" value="PPR"/>
    <property type="match status" value="6"/>
</dbReference>
<dbReference type="Pfam" id="PF01535">
    <property type="entry name" value="PPR"/>
    <property type="match status" value="3"/>
</dbReference>